<dbReference type="EMBL" id="CADEAL010002190">
    <property type="protein sequence ID" value="CAB1438621.1"/>
    <property type="molecule type" value="Genomic_DNA"/>
</dbReference>
<evidence type="ECO:0000256" key="1">
    <source>
        <dbReference type="SAM" id="MobiDB-lite"/>
    </source>
</evidence>
<name>A0A9N7YUY8_PLEPL</name>
<feature type="region of interest" description="Disordered" evidence="1">
    <location>
        <begin position="43"/>
        <end position="70"/>
    </location>
</feature>
<organism evidence="2 3">
    <name type="scientific">Pleuronectes platessa</name>
    <name type="common">European plaice</name>
    <dbReference type="NCBI Taxonomy" id="8262"/>
    <lineage>
        <taxon>Eukaryota</taxon>
        <taxon>Metazoa</taxon>
        <taxon>Chordata</taxon>
        <taxon>Craniata</taxon>
        <taxon>Vertebrata</taxon>
        <taxon>Euteleostomi</taxon>
        <taxon>Actinopterygii</taxon>
        <taxon>Neopterygii</taxon>
        <taxon>Teleostei</taxon>
        <taxon>Neoteleostei</taxon>
        <taxon>Acanthomorphata</taxon>
        <taxon>Carangaria</taxon>
        <taxon>Pleuronectiformes</taxon>
        <taxon>Pleuronectoidei</taxon>
        <taxon>Pleuronectidae</taxon>
        <taxon>Pleuronectes</taxon>
    </lineage>
</organism>
<gene>
    <name evidence="2" type="ORF">PLEPLA_LOCUS26510</name>
</gene>
<evidence type="ECO:0000313" key="2">
    <source>
        <dbReference type="EMBL" id="CAB1438621.1"/>
    </source>
</evidence>
<reference evidence="2" key="1">
    <citation type="submission" date="2020-03" db="EMBL/GenBank/DDBJ databases">
        <authorList>
            <person name="Weist P."/>
        </authorList>
    </citation>
    <scope>NUCLEOTIDE SEQUENCE</scope>
</reference>
<feature type="compositionally biased region" description="Low complexity" evidence="1">
    <location>
        <begin position="121"/>
        <end position="133"/>
    </location>
</feature>
<protein>
    <submittedName>
        <fullName evidence="2">Uncharacterized protein</fullName>
    </submittedName>
</protein>
<keyword evidence="3" id="KW-1185">Reference proteome</keyword>
<feature type="region of interest" description="Disordered" evidence="1">
    <location>
        <begin position="96"/>
        <end position="149"/>
    </location>
</feature>
<evidence type="ECO:0000313" key="3">
    <source>
        <dbReference type="Proteomes" id="UP001153269"/>
    </source>
</evidence>
<comment type="caution">
    <text evidence="2">The sequence shown here is derived from an EMBL/GenBank/DDBJ whole genome shotgun (WGS) entry which is preliminary data.</text>
</comment>
<dbReference type="AlphaFoldDB" id="A0A9N7YUY8"/>
<proteinExistence type="predicted"/>
<sequence>MPTHQVCSACLGLEHARAAVSNASSCADCARFTAKSLRRRLARQASVSERDPILSSATTEEPGVDEEDAEPEIQRWGSMLDLLDPLTEPPLMLDYEEEDESDGEDCLVSDGDDEDYESCFAPPSQALSSPSPAKGSVGTITPQPSGDMHDVCKCAAET</sequence>
<dbReference type="Proteomes" id="UP001153269">
    <property type="component" value="Unassembled WGS sequence"/>
</dbReference>
<accession>A0A9N7YUY8</accession>
<feature type="compositionally biased region" description="Acidic residues" evidence="1">
    <location>
        <begin position="96"/>
        <end position="117"/>
    </location>
</feature>